<keyword evidence="6" id="KW-1185">Reference proteome</keyword>
<dbReference type="InterPro" id="IPR023833">
    <property type="entry name" value="Signal_pept_SipW-depend-type"/>
</dbReference>
<evidence type="ECO:0000313" key="2">
    <source>
        <dbReference type="EMBL" id="KQH81908.1"/>
    </source>
</evidence>
<evidence type="ECO:0000313" key="4">
    <source>
        <dbReference type="Proteomes" id="UP000051862"/>
    </source>
</evidence>
<dbReference type="Proteomes" id="UP000182125">
    <property type="component" value="Unassembled WGS sequence"/>
</dbReference>
<dbReference type="GeneID" id="33332873"/>
<accession>A0A0Q2XL95</accession>
<organism evidence="2 4">
    <name type="scientific">Thermococcus thioreducens</name>
    <dbReference type="NCBI Taxonomy" id="277988"/>
    <lineage>
        <taxon>Archaea</taxon>
        <taxon>Methanobacteriati</taxon>
        <taxon>Methanobacteriota</taxon>
        <taxon>Thermococci</taxon>
        <taxon>Thermococcales</taxon>
        <taxon>Thermococcaceae</taxon>
        <taxon>Thermococcus</taxon>
    </lineage>
</organism>
<dbReference type="PATRIC" id="fig|277988.4.peg.1941"/>
<dbReference type="NCBIfam" id="TIGR04088">
    <property type="entry name" value="cognate_SipW"/>
    <property type="match status" value="1"/>
</dbReference>
<dbReference type="Proteomes" id="UP000250136">
    <property type="component" value="Chromosome"/>
</dbReference>
<reference evidence="3 5" key="3">
    <citation type="submission" date="2016-10" db="EMBL/GenBank/DDBJ databases">
        <authorList>
            <person name="de Groot N.N."/>
        </authorList>
    </citation>
    <scope>NUCLEOTIDE SEQUENCE [LARGE SCALE GENOMIC DNA]</scope>
    <source>
        <strain evidence="3 5">OGL-20</strain>
    </source>
</reference>
<dbReference type="STRING" id="277988.SAMN05216170_1314"/>
<dbReference type="RefSeq" id="WP_055429979.1">
    <property type="nucleotide sequence ID" value="NZ_CP015105.1"/>
</dbReference>
<evidence type="ECO:0000313" key="1">
    <source>
        <dbReference type="EMBL" id="ASJ11474.1"/>
    </source>
</evidence>
<evidence type="ECO:0000313" key="6">
    <source>
        <dbReference type="Proteomes" id="UP000250136"/>
    </source>
</evidence>
<evidence type="ECO:0000313" key="3">
    <source>
        <dbReference type="EMBL" id="SEW06024.1"/>
    </source>
</evidence>
<dbReference type="KEGG" id="ttd:A3L14_00600"/>
<gene>
    <name evidence="1" type="ORF">A3L14_00600</name>
    <name evidence="2" type="ORF">AMR53_09225</name>
    <name evidence="3" type="ORF">SAMN05216170_1314</name>
</gene>
<reference evidence="1 6" key="2">
    <citation type="submission" date="2016-04" db="EMBL/GenBank/DDBJ databases">
        <title>Complete genome sequence of Thermococcus thioreducens type strain OGL-20P.</title>
        <authorList>
            <person name="Oger P.M."/>
        </authorList>
    </citation>
    <scope>NUCLEOTIDE SEQUENCE [LARGE SCALE GENOMIC DNA]</scope>
    <source>
        <strain evidence="1 6">OGL-20P</strain>
    </source>
</reference>
<dbReference type="EMBL" id="LIXN01000015">
    <property type="protein sequence ID" value="KQH81908.1"/>
    <property type="molecule type" value="Genomic_DNA"/>
</dbReference>
<dbReference type="Pfam" id="PF12389">
    <property type="entry name" value="Peptidase_M73"/>
    <property type="match status" value="1"/>
</dbReference>
<dbReference type="EMBL" id="CP015105">
    <property type="protein sequence ID" value="ASJ11474.1"/>
    <property type="molecule type" value="Genomic_DNA"/>
</dbReference>
<dbReference type="EMBL" id="FOIW01000002">
    <property type="protein sequence ID" value="SEW06024.1"/>
    <property type="molecule type" value="Genomic_DNA"/>
</dbReference>
<dbReference type="AlphaFoldDB" id="A0A0Q2XL95"/>
<dbReference type="Proteomes" id="UP000051862">
    <property type="component" value="Unassembled WGS sequence"/>
</dbReference>
<sequence>MKGALLSLVLVGMVLMGAGAGTWAYFSDTETSTGNYIAAGTLDLKLGDGASTWYDDPSIPSYTVTNVYPGWGDWLDFYAKNFGTIDGDLYMKVTYTESGGDNPEAEGSPDDAVLDDNLYVAVYVDGTLLDNQTLSWWASQGYYSLGSLTAGSMAHIKIEVYIPTTVGNEIQGDEVTIDVEFKLMQSGYSP</sequence>
<protein>
    <submittedName>
        <fullName evidence="3">Alternate signal-mediated exported protein, RER_14450 family</fullName>
    </submittedName>
</protein>
<reference evidence="2 4" key="1">
    <citation type="submission" date="2015-08" db="EMBL/GenBank/DDBJ databases">
        <title>Thermococcus thioreducens DSM 14981 genome sequencing.</title>
        <authorList>
            <person name="Hong S.-J."/>
            <person name="Kim M.-C."/>
            <person name="Shin J.-H."/>
        </authorList>
    </citation>
    <scope>NUCLEOTIDE SEQUENCE [LARGE SCALE GENOMIC DNA]</scope>
    <source>
        <strain evidence="2 4">DSM 14981</strain>
    </source>
</reference>
<dbReference type="OrthoDB" id="137379at2157"/>
<name>A0A0Q2XL95_9EURY</name>
<dbReference type="InterPro" id="IPR022121">
    <property type="entry name" value="Peptidase_M73_camelysin"/>
</dbReference>
<proteinExistence type="predicted"/>
<evidence type="ECO:0000313" key="5">
    <source>
        <dbReference type="Proteomes" id="UP000182125"/>
    </source>
</evidence>